<reference evidence="2" key="1">
    <citation type="journal article" date="2022" name="Mol. Ecol. Resour.">
        <title>The genomes of chicory, endive, great burdock and yacon provide insights into Asteraceae palaeo-polyploidization history and plant inulin production.</title>
        <authorList>
            <person name="Fan W."/>
            <person name="Wang S."/>
            <person name="Wang H."/>
            <person name="Wang A."/>
            <person name="Jiang F."/>
            <person name="Liu H."/>
            <person name="Zhao H."/>
            <person name="Xu D."/>
            <person name="Zhang Y."/>
        </authorList>
    </citation>
    <scope>NUCLEOTIDE SEQUENCE [LARGE SCALE GENOMIC DNA]</scope>
    <source>
        <strain evidence="2">cv. Yunnan</strain>
    </source>
</reference>
<protein>
    <submittedName>
        <fullName evidence="1">Uncharacterized protein</fullName>
    </submittedName>
</protein>
<evidence type="ECO:0000313" key="1">
    <source>
        <dbReference type="EMBL" id="KAI3821188.1"/>
    </source>
</evidence>
<organism evidence="1 2">
    <name type="scientific">Smallanthus sonchifolius</name>
    <dbReference type="NCBI Taxonomy" id="185202"/>
    <lineage>
        <taxon>Eukaryota</taxon>
        <taxon>Viridiplantae</taxon>
        <taxon>Streptophyta</taxon>
        <taxon>Embryophyta</taxon>
        <taxon>Tracheophyta</taxon>
        <taxon>Spermatophyta</taxon>
        <taxon>Magnoliopsida</taxon>
        <taxon>eudicotyledons</taxon>
        <taxon>Gunneridae</taxon>
        <taxon>Pentapetalae</taxon>
        <taxon>asterids</taxon>
        <taxon>campanulids</taxon>
        <taxon>Asterales</taxon>
        <taxon>Asteraceae</taxon>
        <taxon>Asteroideae</taxon>
        <taxon>Heliantheae alliance</taxon>
        <taxon>Millerieae</taxon>
        <taxon>Smallanthus</taxon>
    </lineage>
</organism>
<sequence>MDLTVEAMMLYSIASYLDKEERHEPDVVVNCAALSVPRACETNPRVVIISSIPSIQNKNSSDDFAKQRDDDDSPDVVNRPLEPLW</sequence>
<gene>
    <name evidence="1" type="ORF">L1987_08747</name>
</gene>
<proteinExistence type="predicted"/>
<dbReference type="EMBL" id="CM042020">
    <property type="protein sequence ID" value="KAI3821188.1"/>
    <property type="molecule type" value="Genomic_DNA"/>
</dbReference>
<dbReference type="Proteomes" id="UP001056120">
    <property type="component" value="Linkage Group LG03"/>
</dbReference>
<comment type="caution">
    <text evidence="1">The sequence shown here is derived from an EMBL/GenBank/DDBJ whole genome shotgun (WGS) entry which is preliminary data.</text>
</comment>
<accession>A0ACB9JML9</accession>
<keyword evidence="2" id="KW-1185">Reference proteome</keyword>
<evidence type="ECO:0000313" key="2">
    <source>
        <dbReference type="Proteomes" id="UP001056120"/>
    </source>
</evidence>
<reference evidence="1 2" key="2">
    <citation type="journal article" date="2022" name="Mol. Ecol. Resour.">
        <title>The genomes of chicory, endive, great burdock and yacon provide insights into Asteraceae paleo-polyploidization history and plant inulin production.</title>
        <authorList>
            <person name="Fan W."/>
            <person name="Wang S."/>
            <person name="Wang H."/>
            <person name="Wang A."/>
            <person name="Jiang F."/>
            <person name="Liu H."/>
            <person name="Zhao H."/>
            <person name="Xu D."/>
            <person name="Zhang Y."/>
        </authorList>
    </citation>
    <scope>NUCLEOTIDE SEQUENCE [LARGE SCALE GENOMIC DNA]</scope>
    <source>
        <strain evidence="2">cv. Yunnan</strain>
        <tissue evidence="1">Leaves</tissue>
    </source>
</reference>
<name>A0ACB9JML9_9ASTR</name>